<dbReference type="Proteomes" id="UP000308652">
    <property type="component" value="Unassembled WGS sequence"/>
</dbReference>
<dbReference type="Pfam" id="PF23562">
    <property type="entry name" value="AMP-binding_C_3"/>
    <property type="match status" value="1"/>
</dbReference>
<organism evidence="5 6">
    <name type="scientific">Crucibulum laeve</name>
    <dbReference type="NCBI Taxonomy" id="68775"/>
    <lineage>
        <taxon>Eukaryota</taxon>
        <taxon>Fungi</taxon>
        <taxon>Dikarya</taxon>
        <taxon>Basidiomycota</taxon>
        <taxon>Agaricomycotina</taxon>
        <taxon>Agaricomycetes</taxon>
        <taxon>Agaricomycetidae</taxon>
        <taxon>Agaricales</taxon>
        <taxon>Agaricineae</taxon>
        <taxon>Nidulariaceae</taxon>
        <taxon>Crucibulum</taxon>
    </lineage>
</organism>
<dbReference type="Gene3D" id="3.40.50.720">
    <property type="entry name" value="NAD(P)-binding Rossmann-like Domain"/>
    <property type="match status" value="1"/>
</dbReference>
<dbReference type="EMBL" id="ML213610">
    <property type="protein sequence ID" value="TFK37074.1"/>
    <property type="molecule type" value="Genomic_DNA"/>
</dbReference>
<keyword evidence="1" id="KW-0596">Phosphopantetheine</keyword>
<evidence type="ECO:0000313" key="5">
    <source>
        <dbReference type="EMBL" id="TFK37074.1"/>
    </source>
</evidence>
<dbReference type="STRING" id="68775.A0A5C3LVE5"/>
<dbReference type="SUPFAM" id="SSF51735">
    <property type="entry name" value="NAD(P)-binding Rossmann-fold domains"/>
    <property type="match status" value="1"/>
</dbReference>
<feature type="domain" description="AMP-dependent synthetase/ligase" evidence="3">
    <location>
        <begin position="32"/>
        <end position="361"/>
    </location>
</feature>
<reference evidence="5 6" key="1">
    <citation type="journal article" date="2019" name="Nat. Ecol. Evol.">
        <title>Megaphylogeny resolves global patterns of mushroom evolution.</title>
        <authorList>
            <person name="Varga T."/>
            <person name="Krizsan K."/>
            <person name="Foldi C."/>
            <person name="Dima B."/>
            <person name="Sanchez-Garcia M."/>
            <person name="Sanchez-Ramirez S."/>
            <person name="Szollosi G.J."/>
            <person name="Szarkandi J.G."/>
            <person name="Papp V."/>
            <person name="Albert L."/>
            <person name="Andreopoulos W."/>
            <person name="Angelini C."/>
            <person name="Antonin V."/>
            <person name="Barry K.W."/>
            <person name="Bougher N.L."/>
            <person name="Buchanan P."/>
            <person name="Buyck B."/>
            <person name="Bense V."/>
            <person name="Catcheside P."/>
            <person name="Chovatia M."/>
            <person name="Cooper J."/>
            <person name="Damon W."/>
            <person name="Desjardin D."/>
            <person name="Finy P."/>
            <person name="Geml J."/>
            <person name="Haridas S."/>
            <person name="Hughes K."/>
            <person name="Justo A."/>
            <person name="Karasinski D."/>
            <person name="Kautmanova I."/>
            <person name="Kiss B."/>
            <person name="Kocsube S."/>
            <person name="Kotiranta H."/>
            <person name="LaButti K.M."/>
            <person name="Lechner B.E."/>
            <person name="Liimatainen K."/>
            <person name="Lipzen A."/>
            <person name="Lukacs Z."/>
            <person name="Mihaltcheva S."/>
            <person name="Morgado L.N."/>
            <person name="Niskanen T."/>
            <person name="Noordeloos M.E."/>
            <person name="Ohm R.A."/>
            <person name="Ortiz-Santana B."/>
            <person name="Ovrebo C."/>
            <person name="Racz N."/>
            <person name="Riley R."/>
            <person name="Savchenko A."/>
            <person name="Shiryaev A."/>
            <person name="Soop K."/>
            <person name="Spirin V."/>
            <person name="Szebenyi C."/>
            <person name="Tomsovsky M."/>
            <person name="Tulloss R.E."/>
            <person name="Uehling J."/>
            <person name="Grigoriev I.V."/>
            <person name="Vagvolgyi C."/>
            <person name="Papp T."/>
            <person name="Martin F.M."/>
            <person name="Miettinen O."/>
            <person name="Hibbett D.S."/>
            <person name="Nagy L.G."/>
        </authorList>
    </citation>
    <scope>NUCLEOTIDE SEQUENCE [LARGE SCALE GENOMIC DNA]</scope>
    <source>
        <strain evidence="5 6">CBS 166.37</strain>
    </source>
</reference>
<dbReference type="PANTHER" id="PTHR43439">
    <property type="entry name" value="PHENYLACETATE-COENZYME A LIGASE"/>
    <property type="match status" value="1"/>
</dbReference>
<evidence type="ECO:0000259" key="4">
    <source>
        <dbReference type="Pfam" id="PF07993"/>
    </source>
</evidence>
<dbReference type="Gene3D" id="3.40.50.12780">
    <property type="entry name" value="N-terminal domain of ligase-like"/>
    <property type="match status" value="1"/>
</dbReference>
<dbReference type="OrthoDB" id="429813at2759"/>
<dbReference type="InterPro" id="IPR000873">
    <property type="entry name" value="AMP-dep_synth/lig_dom"/>
</dbReference>
<proteinExistence type="predicted"/>
<gene>
    <name evidence="5" type="ORF">BDQ12DRAFT_221196</name>
</gene>
<dbReference type="InterPro" id="IPR036291">
    <property type="entry name" value="NAD(P)-bd_dom_sf"/>
</dbReference>
<protein>
    <recommendedName>
        <fullName evidence="7">Acetyl-CoA synthetase-like protein</fullName>
    </recommendedName>
</protein>
<evidence type="ECO:0008006" key="7">
    <source>
        <dbReference type="Google" id="ProtNLM"/>
    </source>
</evidence>
<feature type="domain" description="Thioester reductase (TE)" evidence="4">
    <location>
        <begin position="707"/>
        <end position="945"/>
    </location>
</feature>
<dbReference type="SUPFAM" id="SSF56801">
    <property type="entry name" value="Acetyl-CoA synthetase-like"/>
    <property type="match status" value="1"/>
</dbReference>
<sequence length="1085" mass="121004">MTTTSFITLQATTSTTFTPPPLDGSLSLPEIFDYHASQSPHHPLFVYEENGLVEVITWSHAVRAIHTAARYIDRFLSPDGTHNRSTVIAILANTDTFTYFVLIVGILRAGFQAFPISPRNSPAGIAHLLHATHATHIIMSHDPGIQRLASAACAQRKASGMAAPPVQAIPLPTFEYLFGGSEEDFEPLPPMVPPLPTDPSLILHSSGSMSFPKPVAMAYRNLFVFGLAPYYGERDLCGQIFSCHALPMYHAIGCVMLPLTMLTGLIMSSFSPNDTPIFPTPERVFAGAVASRSTFIFCVPSFIEAWSRDPDRMDELKKFTAVIFAGAPMHRESGNRMVAEGVKLIPFYGSTEVGPAVAFVPHSPCKEGWEYFRFSPHCRPILVPYDENMFQVLFLECPTHTPNVLNVDYKGMRAFDSRDLVERHPTNPDLWRIFGRCDEQIIHSTGEKTNPLPIEKMLLKHPKIRNAVLFGRGRFHAGVLIQPTPENEIDPTDTVCLARYRNDIWPLVEQANERSPSHSRLFKEMILVTCSHKPFELTSKGTPQKSSILEAYQAEIEQAYAAVEESSQTDLQSPDTWEHDQCIFFVRTAVERVMKGRLSDDDDIFQAGCDSLKATWIRNTILHTLRHSAKVSTRKIPQNFVYFNPTIRRLGTYVAHVVLYGQGSMAVLMSSQKTSEMERLARLYSTDFPIHCPSSPNPISEGDVVLLTGSTGFLGSYTLESLVKDPTVLRIYAFNRRDVHGDRDSFTRHETTFLEHRIDLDILRSKKIVLLEGDLTSDHLGLGERAYKTLQLEVTCIMHNAWHVNFNVSLSSLEPLIIGTRRLIDFALGSPFVQPPRILFVSSLGIFMNWTGGPSSPEEPNCRAATAIGSGYSESKWVAERILAQAAATTPLRPVIVRVGHLCGGHKGSWNRVEWLPILVRSGVILKCIPSPVGEITWIPVHVAAGSLVEMRNSNDQFMNLRHPHPVPSTFVFSTIAELLRVPLVGYIEWLNRLEASRPDSTSRSKDLTMAATDDPAIILLDFFRYAYRPISLNNVDQEAFAFPSAAIEKALSAAPLHLANAPPLTKADVASWIRYWQDIKFLPA</sequence>
<dbReference type="Pfam" id="PF07993">
    <property type="entry name" value="NAD_binding_4"/>
    <property type="match status" value="1"/>
</dbReference>
<evidence type="ECO:0000256" key="2">
    <source>
        <dbReference type="ARBA" id="ARBA00022553"/>
    </source>
</evidence>
<evidence type="ECO:0000313" key="6">
    <source>
        <dbReference type="Proteomes" id="UP000308652"/>
    </source>
</evidence>
<keyword evidence="2" id="KW-0597">Phosphoprotein</keyword>
<name>A0A5C3LVE5_9AGAR</name>
<dbReference type="AlphaFoldDB" id="A0A5C3LVE5"/>
<accession>A0A5C3LVE5</accession>
<evidence type="ECO:0000259" key="3">
    <source>
        <dbReference type="Pfam" id="PF00501"/>
    </source>
</evidence>
<dbReference type="InterPro" id="IPR013120">
    <property type="entry name" value="FAR_NAD-bd"/>
</dbReference>
<dbReference type="Pfam" id="PF00501">
    <property type="entry name" value="AMP-binding"/>
    <property type="match status" value="1"/>
</dbReference>
<dbReference type="PANTHER" id="PTHR43439:SF2">
    <property type="entry name" value="ENZYME, PUTATIVE (JCVI)-RELATED"/>
    <property type="match status" value="1"/>
</dbReference>
<dbReference type="InterPro" id="IPR042099">
    <property type="entry name" value="ANL_N_sf"/>
</dbReference>
<keyword evidence="6" id="KW-1185">Reference proteome</keyword>
<dbReference type="InterPro" id="IPR051414">
    <property type="entry name" value="Adenylate-forming_Reductase"/>
</dbReference>
<evidence type="ECO:0000256" key="1">
    <source>
        <dbReference type="ARBA" id="ARBA00022450"/>
    </source>
</evidence>